<dbReference type="AlphaFoldDB" id="A0AAV7KRX3"/>
<dbReference type="Proteomes" id="UP001066276">
    <property type="component" value="Chromosome 12"/>
</dbReference>
<feature type="non-terminal residue" evidence="1">
    <location>
        <position position="1"/>
    </location>
</feature>
<organism evidence="1 2">
    <name type="scientific">Pleurodeles waltl</name>
    <name type="common">Iberian ribbed newt</name>
    <dbReference type="NCBI Taxonomy" id="8319"/>
    <lineage>
        <taxon>Eukaryota</taxon>
        <taxon>Metazoa</taxon>
        <taxon>Chordata</taxon>
        <taxon>Craniata</taxon>
        <taxon>Vertebrata</taxon>
        <taxon>Euteleostomi</taxon>
        <taxon>Amphibia</taxon>
        <taxon>Batrachia</taxon>
        <taxon>Caudata</taxon>
        <taxon>Salamandroidea</taxon>
        <taxon>Salamandridae</taxon>
        <taxon>Pleurodelinae</taxon>
        <taxon>Pleurodeles</taxon>
    </lineage>
</organism>
<feature type="non-terminal residue" evidence="1">
    <location>
        <position position="90"/>
    </location>
</feature>
<gene>
    <name evidence="1" type="ORF">NDU88_000853</name>
</gene>
<dbReference type="EMBL" id="JANPWB010000016">
    <property type="protein sequence ID" value="KAJ1080659.1"/>
    <property type="molecule type" value="Genomic_DNA"/>
</dbReference>
<protein>
    <submittedName>
        <fullName evidence="1">Uncharacterized protein</fullName>
    </submittedName>
</protein>
<evidence type="ECO:0000313" key="1">
    <source>
        <dbReference type="EMBL" id="KAJ1080659.1"/>
    </source>
</evidence>
<name>A0AAV7KRX3_PLEWA</name>
<sequence length="90" mass="10760">LSERLNHEENRVISVVIKPMVRQHLNWPCGPSSWRIRLLYIWDIQINLVHASKYTESYFFLCMCLLGRTRGLLTWWLENFPTGVMPCRKP</sequence>
<reference evidence="1" key="1">
    <citation type="journal article" date="2022" name="bioRxiv">
        <title>Sequencing and chromosome-scale assembly of the giantPleurodeles waltlgenome.</title>
        <authorList>
            <person name="Brown T."/>
            <person name="Elewa A."/>
            <person name="Iarovenko S."/>
            <person name="Subramanian E."/>
            <person name="Araus A.J."/>
            <person name="Petzold A."/>
            <person name="Susuki M."/>
            <person name="Suzuki K.-i.T."/>
            <person name="Hayashi T."/>
            <person name="Toyoda A."/>
            <person name="Oliveira C."/>
            <person name="Osipova E."/>
            <person name="Leigh N.D."/>
            <person name="Simon A."/>
            <person name="Yun M.H."/>
        </authorList>
    </citation>
    <scope>NUCLEOTIDE SEQUENCE</scope>
    <source>
        <strain evidence="1">20211129_DDA</strain>
        <tissue evidence="1">Liver</tissue>
    </source>
</reference>
<evidence type="ECO:0000313" key="2">
    <source>
        <dbReference type="Proteomes" id="UP001066276"/>
    </source>
</evidence>
<comment type="caution">
    <text evidence="1">The sequence shown here is derived from an EMBL/GenBank/DDBJ whole genome shotgun (WGS) entry which is preliminary data.</text>
</comment>
<proteinExistence type="predicted"/>
<accession>A0AAV7KRX3</accession>
<keyword evidence="2" id="KW-1185">Reference proteome</keyword>